<evidence type="ECO:0000313" key="2">
    <source>
        <dbReference type="Proteomes" id="UP000800040"/>
    </source>
</evidence>
<gene>
    <name evidence="1" type="ORF">BDW02DRAFT_510765</name>
</gene>
<accession>A0A6A5K3D0</accession>
<name>A0A6A5K3D0_9PLEO</name>
<sequence>GTTIEILSLKTYVTKITIYLRYIKPYSTSLVVSTTKLRITKLTKTLLTS</sequence>
<dbReference type="AlphaFoldDB" id="A0A6A5K3D0"/>
<proteinExistence type="predicted"/>
<reference evidence="1" key="1">
    <citation type="submission" date="2020-01" db="EMBL/GenBank/DDBJ databases">
        <authorList>
            <consortium name="DOE Joint Genome Institute"/>
            <person name="Haridas S."/>
            <person name="Albert R."/>
            <person name="Binder M."/>
            <person name="Bloem J."/>
            <person name="Labutti K."/>
            <person name="Salamov A."/>
            <person name="Andreopoulos B."/>
            <person name="Baker S.E."/>
            <person name="Barry K."/>
            <person name="Bills G."/>
            <person name="Bluhm B.H."/>
            <person name="Cannon C."/>
            <person name="Castanera R."/>
            <person name="Culley D.E."/>
            <person name="Daum C."/>
            <person name="Ezra D."/>
            <person name="Gonzalez J.B."/>
            <person name="Henrissat B."/>
            <person name="Kuo A."/>
            <person name="Liang C."/>
            <person name="Lipzen A."/>
            <person name="Lutzoni F."/>
            <person name="Magnuson J."/>
            <person name="Mondo S."/>
            <person name="Nolan M."/>
            <person name="Ohm R."/>
            <person name="Pangilinan J."/>
            <person name="Park H.-J."/>
            <person name="Ramirez L."/>
            <person name="Alfaro M."/>
            <person name="Sun H."/>
            <person name="Tritt A."/>
            <person name="Yoshinaga Y."/>
            <person name="Zwiers L.-H."/>
            <person name="Turgeon B.G."/>
            <person name="Goodwin S.B."/>
            <person name="Spatafora J.W."/>
            <person name="Crous P.W."/>
            <person name="Grigoriev I.V."/>
        </authorList>
    </citation>
    <scope>NUCLEOTIDE SEQUENCE</scope>
    <source>
        <strain evidence="1">P77</strain>
    </source>
</reference>
<dbReference type="Proteomes" id="UP000800040">
    <property type="component" value="Unassembled WGS sequence"/>
</dbReference>
<keyword evidence="2" id="KW-1185">Reference proteome</keyword>
<evidence type="ECO:0000313" key="1">
    <source>
        <dbReference type="EMBL" id="KAF1829107.1"/>
    </source>
</evidence>
<dbReference type="OrthoDB" id="3713149at2759"/>
<protein>
    <submittedName>
        <fullName evidence="1">Uncharacterized protein</fullName>
    </submittedName>
</protein>
<feature type="non-terminal residue" evidence="1">
    <location>
        <position position="1"/>
    </location>
</feature>
<dbReference type="EMBL" id="ML975467">
    <property type="protein sequence ID" value="KAF1829107.1"/>
    <property type="molecule type" value="Genomic_DNA"/>
</dbReference>
<organism evidence="1 2">
    <name type="scientific">Decorospora gaudefroyi</name>
    <dbReference type="NCBI Taxonomy" id="184978"/>
    <lineage>
        <taxon>Eukaryota</taxon>
        <taxon>Fungi</taxon>
        <taxon>Dikarya</taxon>
        <taxon>Ascomycota</taxon>
        <taxon>Pezizomycotina</taxon>
        <taxon>Dothideomycetes</taxon>
        <taxon>Pleosporomycetidae</taxon>
        <taxon>Pleosporales</taxon>
        <taxon>Pleosporineae</taxon>
        <taxon>Pleosporaceae</taxon>
        <taxon>Decorospora</taxon>
    </lineage>
</organism>